<keyword evidence="1" id="KW-1133">Transmembrane helix</keyword>
<evidence type="ECO:0000313" key="3">
    <source>
        <dbReference type="EMBL" id="SAI85220.1"/>
    </source>
</evidence>
<organism evidence="2 4">
    <name type="scientific">Saccharolobus solfataricus</name>
    <name type="common">Sulfolobus solfataricus</name>
    <dbReference type="NCBI Taxonomy" id="2287"/>
    <lineage>
        <taxon>Archaea</taxon>
        <taxon>Thermoproteota</taxon>
        <taxon>Thermoprotei</taxon>
        <taxon>Sulfolobales</taxon>
        <taxon>Sulfolobaceae</taxon>
        <taxon>Saccharolobus</taxon>
    </lineage>
</organism>
<dbReference type="EMBL" id="LT549890">
    <property type="protein sequence ID" value="SAI84759.1"/>
    <property type="molecule type" value="Genomic_DNA"/>
</dbReference>
<name>A0A157T0H9_SACSO</name>
<dbReference type="Proteomes" id="UP000076770">
    <property type="component" value="Chromosome i"/>
</dbReference>
<protein>
    <submittedName>
        <fullName evidence="2">Uncharacterized protein</fullName>
    </submittedName>
</protein>
<keyword evidence="1" id="KW-0472">Membrane</keyword>
<keyword evidence="1" id="KW-0812">Transmembrane</keyword>
<evidence type="ECO:0000313" key="4">
    <source>
        <dbReference type="Proteomes" id="UP000076770"/>
    </source>
</evidence>
<evidence type="ECO:0000256" key="1">
    <source>
        <dbReference type="SAM" id="Phobius"/>
    </source>
</evidence>
<feature type="transmembrane region" description="Helical" evidence="1">
    <location>
        <begin position="21"/>
        <end position="42"/>
    </location>
</feature>
<dbReference type="EMBL" id="LT549890">
    <property type="protein sequence ID" value="SAI85220.1"/>
    <property type="molecule type" value="Genomic_DNA"/>
</dbReference>
<sequence length="53" mass="6225">MLYALDLLSMESFHKHAEINVFLGFLPFSLGSLTWKVIYILLVDYLMRELVFS</sequence>
<reference evidence="2" key="1">
    <citation type="submission" date="2016-04" db="EMBL/GenBank/DDBJ databases">
        <authorList>
            <person name="Evans L.H."/>
            <person name="Alamgir A."/>
            <person name="Owens N."/>
            <person name="Weber N.D."/>
            <person name="Virtaneva K."/>
            <person name="Barbian K."/>
            <person name="Babar A."/>
            <person name="Rosenke K."/>
        </authorList>
    </citation>
    <scope>NUCLEOTIDE SEQUENCE</scope>
    <source>
        <strain evidence="2">P1</strain>
    </source>
</reference>
<accession>A0A157T0H9</accession>
<dbReference type="PATRIC" id="fig|2287.9.peg.1219"/>
<dbReference type="AlphaFoldDB" id="A0A157T0H9"/>
<evidence type="ECO:0000313" key="2">
    <source>
        <dbReference type="EMBL" id="SAI84759.1"/>
    </source>
</evidence>
<proteinExistence type="predicted"/>
<gene>
    <name evidence="2" type="ORF">SSOP1_1205</name>
    <name evidence="3" type="ORF">SSOP1_1666</name>
</gene>
<reference evidence="4" key="2">
    <citation type="submission" date="2016-04" db="EMBL/GenBank/DDBJ databases">
        <authorList>
            <person name="Shah S.A."/>
            <person name="Garrett R.A."/>
        </authorList>
    </citation>
    <scope>NUCLEOTIDE SEQUENCE [LARGE SCALE GENOMIC DNA]</scope>
    <source>
        <strain evidence="4">ATCC 35091 / DSM 1616 / JCM 8930 / NBRC 15331 / P1</strain>
    </source>
</reference>